<organism evidence="3 4">
    <name type="scientific">Zasmidium cellare</name>
    <name type="common">Wine cellar mold</name>
    <name type="synonym">Racodium cellare</name>
    <dbReference type="NCBI Taxonomy" id="395010"/>
    <lineage>
        <taxon>Eukaryota</taxon>
        <taxon>Fungi</taxon>
        <taxon>Dikarya</taxon>
        <taxon>Ascomycota</taxon>
        <taxon>Pezizomycotina</taxon>
        <taxon>Dothideomycetes</taxon>
        <taxon>Dothideomycetidae</taxon>
        <taxon>Mycosphaerellales</taxon>
        <taxon>Mycosphaerellaceae</taxon>
        <taxon>Zasmidium</taxon>
    </lineage>
</organism>
<name>A0ABR0E0X0_ZASCE</name>
<proteinExistence type="predicted"/>
<reference evidence="3 4" key="1">
    <citation type="journal article" date="2023" name="G3 (Bethesda)">
        <title>A chromosome-level genome assembly of Zasmidium syzygii isolated from banana leaves.</title>
        <authorList>
            <person name="van Westerhoven A.C."/>
            <person name="Mehrabi R."/>
            <person name="Talebi R."/>
            <person name="Steentjes M.B.F."/>
            <person name="Corcolon B."/>
            <person name="Chong P.A."/>
            <person name="Kema G.H.J."/>
            <person name="Seidl M.F."/>
        </authorList>
    </citation>
    <scope>NUCLEOTIDE SEQUENCE [LARGE SCALE GENOMIC DNA]</scope>
    <source>
        <strain evidence="3 4">P124</strain>
    </source>
</reference>
<evidence type="ECO:0000259" key="2">
    <source>
        <dbReference type="Pfam" id="PF00646"/>
    </source>
</evidence>
<dbReference type="Pfam" id="PF00646">
    <property type="entry name" value="F-box"/>
    <property type="match status" value="1"/>
</dbReference>
<dbReference type="InterPro" id="IPR001810">
    <property type="entry name" value="F-box_dom"/>
</dbReference>
<protein>
    <recommendedName>
        <fullName evidence="2">F-box domain-containing protein</fullName>
    </recommendedName>
</protein>
<evidence type="ECO:0000256" key="1">
    <source>
        <dbReference type="SAM" id="MobiDB-lite"/>
    </source>
</evidence>
<sequence length="629" mass="71534">MSTTTDDTEPTGVTSLPPELVASILDFVDPPSLVDFACTCHFLAQCSRDILKQHQNAHEYKVCTDILPTAIPALLRKVREDRITAWHVRELEFCYHRTDWARWKEFRFEVEESLNVRGRPPPPEYAFSADERVELLEVLREHFHFSEQDIDAARQDLEMGNDAPSKLLVFAFCQRIRSVKFSRHGNVSGRDAFEPVDLTDLTSSRRSPRSVLDYIQRAINLHPKDDDGQDDEQAWCAGFSSLSYLGVGVQTGTEIDELSLHSPPHLFTDLMHLPSLRSIYFHGLAQEIDEMIADDQDGTVAPYNIDEGTSELEHIFLDGANGLSWKFRKAMIGGCGELFSLAITNSEMDDIDALVQEAAHFHKDTMETLMFYETSQLHGYRCNMFRPEELNRFNNLRTIYVDASDVMLDAMYNHEGDGDHQAGEDHEWMGDRDFFIEFFMNSCFPESMEVLMLCSMRPGRTLDGDVDFLDQAIETMIETMHEPEDDEDSEGEGSESSSKTFERRFPNLKAIYLGGLDELLGDRGYSTAEPRKKRWFSRAIAAGRKAGVDVHTRTTRGQSFHEIEFPTPPSVADLKSAPDPPQAPLVFDVYTGRWGSRSCRNCGECEGCLAQYDKSVWKEVEDEVMQTDP</sequence>
<dbReference type="Proteomes" id="UP001305779">
    <property type="component" value="Unassembled WGS sequence"/>
</dbReference>
<feature type="region of interest" description="Disordered" evidence="1">
    <location>
        <begin position="481"/>
        <end position="501"/>
    </location>
</feature>
<comment type="caution">
    <text evidence="3">The sequence shown here is derived from an EMBL/GenBank/DDBJ whole genome shotgun (WGS) entry which is preliminary data.</text>
</comment>
<evidence type="ECO:0000313" key="3">
    <source>
        <dbReference type="EMBL" id="KAK4495076.1"/>
    </source>
</evidence>
<dbReference type="SUPFAM" id="SSF81383">
    <property type="entry name" value="F-box domain"/>
    <property type="match status" value="1"/>
</dbReference>
<feature type="compositionally biased region" description="Acidic residues" evidence="1">
    <location>
        <begin position="483"/>
        <end position="493"/>
    </location>
</feature>
<dbReference type="EMBL" id="JAXOVC010000012">
    <property type="protein sequence ID" value="KAK4495076.1"/>
    <property type="molecule type" value="Genomic_DNA"/>
</dbReference>
<feature type="domain" description="F-box" evidence="2">
    <location>
        <begin position="15"/>
        <end position="49"/>
    </location>
</feature>
<dbReference type="InterPro" id="IPR036047">
    <property type="entry name" value="F-box-like_dom_sf"/>
</dbReference>
<accession>A0ABR0E0X0</accession>
<evidence type="ECO:0000313" key="4">
    <source>
        <dbReference type="Proteomes" id="UP001305779"/>
    </source>
</evidence>
<keyword evidence="4" id="KW-1185">Reference proteome</keyword>
<dbReference type="CDD" id="cd09917">
    <property type="entry name" value="F-box_SF"/>
    <property type="match status" value="1"/>
</dbReference>
<gene>
    <name evidence="3" type="ORF">PRZ48_013403</name>
</gene>